<dbReference type="RefSeq" id="WP_015067346.1">
    <property type="nucleotide sequence ID" value="NZ_CAXGIV010000032.1"/>
</dbReference>
<dbReference type="Proteomes" id="UP000061468">
    <property type="component" value="Chromosome"/>
</dbReference>
<accession>A0AAC9ADL6</accession>
<evidence type="ECO:0008006" key="3">
    <source>
        <dbReference type="Google" id="ProtNLM"/>
    </source>
</evidence>
<name>A0AAC9ADL6_9ALTE</name>
<organism evidence="1 2">
    <name type="scientific">Alteromonas mediterranea</name>
    <dbReference type="NCBI Taxonomy" id="314275"/>
    <lineage>
        <taxon>Bacteria</taxon>
        <taxon>Pseudomonadati</taxon>
        <taxon>Pseudomonadota</taxon>
        <taxon>Gammaproteobacteria</taxon>
        <taxon>Alteromonadales</taxon>
        <taxon>Alteromonadaceae</taxon>
        <taxon>Alteromonas/Salinimonas group</taxon>
        <taxon>Alteromonas</taxon>
    </lineage>
</organism>
<protein>
    <recommendedName>
        <fullName evidence="3">SCP domain-containing protein</fullName>
    </recommendedName>
</protein>
<reference evidence="1 2" key="1">
    <citation type="submission" date="2015-12" db="EMBL/GenBank/DDBJ databases">
        <title>Intraspecies pangenome expansion in the marine bacterium Alteromonas.</title>
        <authorList>
            <person name="Lopez-Perez M."/>
            <person name="Rodriguez-Valera F."/>
        </authorList>
    </citation>
    <scope>NUCLEOTIDE SEQUENCE [LARGE SCALE GENOMIC DNA]</scope>
    <source>
        <strain evidence="1 2">UM8</strain>
    </source>
</reference>
<evidence type="ECO:0000313" key="1">
    <source>
        <dbReference type="EMBL" id="AMJ78801.1"/>
    </source>
</evidence>
<dbReference type="InterPro" id="IPR035940">
    <property type="entry name" value="CAP_sf"/>
</dbReference>
<sequence>MVKLLSLTFKRKGRARGLFHYTLPLACIFAPLSFADGSPCGNSEQAQALSLLIAKDTKQQRKVLTCNPTLVELAEEKAKDMAQRGLVSHFLGGSPNTRIRNAGLTLPEYYGDAMSNQVEALAGGYKTADDVWYALKTSTSHRQHLLGELPFYQEQDQIGIAFFKDYSTPHVEYWAIYLTKLADTQRLPEAETKRPSTLLLSKRKKKFEQVPDKGLGIVTESGEVILQTKKPDE</sequence>
<proteinExistence type="predicted"/>
<dbReference type="Gene3D" id="3.40.33.10">
    <property type="entry name" value="CAP"/>
    <property type="match status" value="1"/>
</dbReference>
<dbReference type="EMBL" id="CP013928">
    <property type="protein sequence ID" value="AMJ78801.1"/>
    <property type="molecule type" value="Genomic_DNA"/>
</dbReference>
<dbReference type="AlphaFoldDB" id="A0AAC9ADL6"/>
<evidence type="ECO:0000313" key="2">
    <source>
        <dbReference type="Proteomes" id="UP000061468"/>
    </source>
</evidence>
<gene>
    <name evidence="1" type="ORF">AV942_11130</name>
</gene>